<name>A0ABW1T0L4_9ACTN</name>
<dbReference type="InterPro" id="IPR050397">
    <property type="entry name" value="Env_Response_Regulators"/>
</dbReference>
<reference evidence="6" key="1">
    <citation type="journal article" date="2019" name="Int. J. Syst. Evol. Microbiol.">
        <title>The Global Catalogue of Microorganisms (GCM) 10K type strain sequencing project: providing services to taxonomists for standard genome sequencing and annotation.</title>
        <authorList>
            <consortium name="The Broad Institute Genomics Platform"/>
            <consortium name="The Broad Institute Genome Sequencing Center for Infectious Disease"/>
            <person name="Wu L."/>
            <person name="Ma J."/>
        </authorList>
    </citation>
    <scope>NUCLEOTIDE SEQUENCE [LARGE SCALE GENOMIC DNA]</scope>
    <source>
        <strain evidence="6">CGMCC 4.7317</strain>
    </source>
</reference>
<dbReference type="RefSeq" id="WP_386765941.1">
    <property type="nucleotide sequence ID" value="NZ_JBHSTI010000008.1"/>
</dbReference>
<dbReference type="InterPro" id="IPR018490">
    <property type="entry name" value="cNMP-bd_dom_sf"/>
</dbReference>
<feature type="transmembrane region" description="Helical" evidence="2">
    <location>
        <begin position="117"/>
        <end position="136"/>
    </location>
</feature>
<evidence type="ECO:0000259" key="4">
    <source>
        <dbReference type="PROSITE" id="PS50042"/>
    </source>
</evidence>
<dbReference type="Pfam" id="PF00027">
    <property type="entry name" value="cNMP_binding"/>
    <property type="match status" value="1"/>
</dbReference>
<dbReference type="PRINTS" id="PR00103">
    <property type="entry name" value="CAMPKINASE"/>
</dbReference>
<keyword evidence="6" id="KW-1185">Reference proteome</keyword>
<evidence type="ECO:0000256" key="1">
    <source>
        <dbReference type="ARBA" id="ARBA00007362"/>
    </source>
</evidence>
<keyword evidence="2" id="KW-1133">Transmembrane helix</keyword>
<proteinExistence type="inferred from homology"/>
<dbReference type="InterPro" id="IPR014710">
    <property type="entry name" value="RmlC-like_jellyroll"/>
</dbReference>
<evidence type="ECO:0000256" key="2">
    <source>
        <dbReference type="SAM" id="Phobius"/>
    </source>
</evidence>
<dbReference type="PANTHER" id="PTHR24567:SF74">
    <property type="entry name" value="HTH-TYPE TRANSCRIPTIONAL REGULATOR ARCR"/>
    <property type="match status" value="1"/>
</dbReference>
<dbReference type="Proteomes" id="UP001596138">
    <property type="component" value="Unassembled WGS sequence"/>
</dbReference>
<evidence type="ECO:0000313" key="5">
    <source>
        <dbReference type="EMBL" id="MFC6238066.1"/>
    </source>
</evidence>
<feature type="transmembrane region" description="Helical" evidence="2">
    <location>
        <begin position="93"/>
        <end position="110"/>
    </location>
</feature>
<gene>
    <name evidence="5" type="ORF">ACFQGU_09260</name>
</gene>
<dbReference type="InterPro" id="IPR018488">
    <property type="entry name" value="cNMP-bd_CS"/>
</dbReference>
<dbReference type="PANTHER" id="PTHR24567">
    <property type="entry name" value="CRP FAMILY TRANSCRIPTIONAL REGULATORY PROTEIN"/>
    <property type="match status" value="1"/>
</dbReference>
<protein>
    <submittedName>
        <fullName evidence="5">Cyclic nucleotide-binding domain-containing protein</fullName>
    </submittedName>
</protein>
<dbReference type="Pfam" id="PF00892">
    <property type="entry name" value="EamA"/>
    <property type="match status" value="1"/>
</dbReference>
<comment type="similarity">
    <text evidence="1">Belongs to the EamA transporter family.</text>
</comment>
<dbReference type="SUPFAM" id="SSF51206">
    <property type="entry name" value="cAMP-binding domain-like"/>
    <property type="match status" value="1"/>
</dbReference>
<dbReference type="InterPro" id="IPR037185">
    <property type="entry name" value="EmrE-like"/>
</dbReference>
<feature type="transmembrane region" description="Helical" evidence="2">
    <location>
        <begin position="66"/>
        <end position="87"/>
    </location>
</feature>
<feature type="chain" id="PRO_5046281559" evidence="3">
    <location>
        <begin position="27"/>
        <end position="425"/>
    </location>
</feature>
<dbReference type="PROSITE" id="PS00889">
    <property type="entry name" value="CNMP_BINDING_2"/>
    <property type="match status" value="1"/>
</dbReference>
<dbReference type="InterPro" id="IPR000620">
    <property type="entry name" value="EamA_dom"/>
</dbReference>
<dbReference type="EMBL" id="JBHSTI010000008">
    <property type="protein sequence ID" value="MFC6238066.1"/>
    <property type="molecule type" value="Genomic_DNA"/>
</dbReference>
<feature type="domain" description="Cyclic nucleotide-binding" evidence="4">
    <location>
        <begin position="306"/>
        <end position="421"/>
    </location>
</feature>
<evidence type="ECO:0000313" key="6">
    <source>
        <dbReference type="Proteomes" id="UP001596138"/>
    </source>
</evidence>
<dbReference type="PROSITE" id="PS50042">
    <property type="entry name" value="CNMP_BINDING_3"/>
    <property type="match status" value="1"/>
</dbReference>
<feature type="transmembrane region" description="Helical" evidence="2">
    <location>
        <begin position="199"/>
        <end position="219"/>
    </location>
</feature>
<feature type="transmembrane region" description="Helical" evidence="2">
    <location>
        <begin position="142"/>
        <end position="160"/>
    </location>
</feature>
<dbReference type="InterPro" id="IPR000595">
    <property type="entry name" value="cNMP-bd_dom"/>
</dbReference>
<feature type="transmembrane region" description="Helical" evidence="2">
    <location>
        <begin position="231"/>
        <end position="252"/>
    </location>
</feature>
<evidence type="ECO:0000256" key="3">
    <source>
        <dbReference type="SAM" id="SignalP"/>
    </source>
</evidence>
<keyword evidence="3" id="KW-0732">Signal</keyword>
<accession>A0ABW1T0L4</accession>
<organism evidence="5 6">
    <name type="scientific">Longivirga aurantiaca</name>
    <dbReference type="NCBI Taxonomy" id="1837743"/>
    <lineage>
        <taxon>Bacteria</taxon>
        <taxon>Bacillati</taxon>
        <taxon>Actinomycetota</taxon>
        <taxon>Actinomycetes</taxon>
        <taxon>Sporichthyales</taxon>
        <taxon>Sporichthyaceae</taxon>
        <taxon>Longivirga</taxon>
    </lineage>
</organism>
<keyword evidence="2" id="KW-0472">Membrane</keyword>
<feature type="transmembrane region" description="Helical" evidence="2">
    <location>
        <begin position="172"/>
        <end position="193"/>
    </location>
</feature>
<dbReference type="SUPFAM" id="SSF103481">
    <property type="entry name" value="Multidrug resistance efflux transporter EmrE"/>
    <property type="match status" value="1"/>
</dbReference>
<dbReference type="SMART" id="SM00100">
    <property type="entry name" value="cNMP"/>
    <property type="match status" value="1"/>
</dbReference>
<sequence>MSRTPWKPVGLVLLSSASLQMGLAVAASVFAAAGPVSAVWVRSLVGAVLLWAYIRPDISAYTRDRLGPIAVYGASLACLTLCAYVAIAHAPLGYVSAILMLGPLAIAAWGNRTPVDLALVGVAAIGALLLCLANGTDGPVSLTGLGFALAGAVALAAYIVAGKRVNAAGSGLSGLALALVITAALQTPFGLLLAEPGLWDVHVLLTLALAGVLATLVPFSLEAVALRTLPMATFGLVLAFEPAVAALTGIVIRDDVLVAQQWLGIGLIVVAAAGSLGPRDWMRRMGSDNARLMTDATVAALGRVPLFAGLSAPELATLAGAAQTREFAAGDVLTHEGDDGDEFFVLSTGTVDISAHGQHLRTLGEGDFLGEIALLFGGTRTATATAASPGTLYSLPKPAFLALLEEHPDIEDKILGTVSERMRYR</sequence>
<feature type="signal peptide" evidence="3">
    <location>
        <begin position="1"/>
        <end position="26"/>
    </location>
</feature>
<dbReference type="CDD" id="cd00038">
    <property type="entry name" value="CAP_ED"/>
    <property type="match status" value="1"/>
</dbReference>
<feature type="transmembrane region" description="Helical" evidence="2">
    <location>
        <begin position="258"/>
        <end position="277"/>
    </location>
</feature>
<dbReference type="Gene3D" id="2.60.120.10">
    <property type="entry name" value="Jelly Rolls"/>
    <property type="match status" value="1"/>
</dbReference>
<comment type="caution">
    <text evidence="5">The sequence shown here is derived from an EMBL/GenBank/DDBJ whole genome shotgun (WGS) entry which is preliminary data.</text>
</comment>
<feature type="transmembrane region" description="Helical" evidence="2">
    <location>
        <begin position="36"/>
        <end position="54"/>
    </location>
</feature>
<keyword evidence="2" id="KW-0812">Transmembrane</keyword>